<feature type="region of interest" description="Disordered" evidence="1">
    <location>
        <begin position="1"/>
        <end position="49"/>
    </location>
</feature>
<evidence type="ECO:0000313" key="2">
    <source>
        <dbReference type="EMBL" id="MFC0271688.1"/>
    </source>
</evidence>
<accession>A0ABV6GDD1</accession>
<protein>
    <recommendedName>
        <fullName evidence="4">Imidazoleglycerol-phosphate dehydratase</fullName>
    </recommendedName>
</protein>
<dbReference type="RefSeq" id="WP_378933020.1">
    <property type="nucleotide sequence ID" value="NZ_JBHLVO010000005.1"/>
</dbReference>
<evidence type="ECO:0000256" key="1">
    <source>
        <dbReference type="SAM" id="MobiDB-lite"/>
    </source>
</evidence>
<feature type="compositionally biased region" description="Basic and acidic residues" evidence="1">
    <location>
        <begin position="38"/>
        <end position="49"/>
    </location>
</feature>
<sequence length="49" mass="5562">MTKKENRGSQNQNAPQRGHFQEEFGADIAGDNSKGTKRNKDQRDNSKQN</sequence>
<proteinExistence type="predicted"/>
<gene>
    <name evidence="2" type="ORF">ACFFIX_09490</name>
</gene>
<name>A0ABV6GDD1_9BACI</name>
<evidence type="ECO:0000313" key="3">
    <source>
        <dbReference type="Proteomes" id="UP001589854"/>
    </source>
</evidence>
<reference evidence="2 3" key="1">
    <citation type="submission" date="2024-09" db="EMBL/GenBank/DDBJ databases">
        <authorList>
            <person name="Sun Q."/>
            <person name="Mori K."/>
        </authorList>
    </citation>
    <scope>NUCLEOTIDE SEQUENCE [LARGE SCALE GENOMIC DNA]</scope>
    <source>
        <strain evidence="2 3">CCM 7228</strain>
    </source>
</reference>
<dbReference type="EMBL" id="JBHLVO010000005">
    <property type="protein sequence ID" value="MFC0271688.1"/>
    <property type="molecule type" value="Genomic_DNA"/>
</dbReference>
<dbReference type="Proteomes" id="UP001589854">
    <property type="component" value="Unassembled WGS sequence"/>
</dbReference>
<organism evidence="2 3">
    <name type="scientific">Metabacillus herbersteinensis</name>
    <dbReference type="NCBI Taxonomy" id="283816"/>
    <lineage>
        <taxon>Bacteria</taxon>
        <taxon>Bacillati</taxon>
        <taxon>Bacillota</taxon>
        <taxon>Bacilli</taxon>
        <taxon>Bacillales</taxon>
        <taxon>Bacillaceae</taxon>
        <taxon>Metabacillus</taxon>
    </lineage>
</organism>
<comment type="caution">
    <text evidence="2">The sequence shown here is derived from an EMBL/GenBank/DDBJ whole genome shotgun (WGS) entry which is preliminary data.</text>
</comment>
<keyword evidence="3" id="KW-1185">Reference proteome</keyword>
<evidence type="ECO:0008006" key="4">
    <source>
        <dbReference type="Google" id="ProtNLM"/>
    </source>
</evidence>